<dbReference type="Proteomes" id="UP000541558">
    <property type="component" value="Unassembled WGS sequence"/>
</dbReference>
<protein>
    <submittedName>
        <fullName evidence="1">Uncharacterized protein</fullName>
    </submittedName>
</protein>
<reference evidence="1 2" key="1">
    <citation type="journal article" date="2020" name="ISME J.">
        <title>Uncovering the hidden diversity of litter-decomposition mechanisms in mushroom-forming fungi.</title>
        <authorList>
            <person name="Floudas D."/>
            <person name="Bentzer J."/>
            <person name="Ahren D."/>
            <person name="Johansson T."/>
            <person name="Persson P."/>
            <person name="Tunlid A."/>
        </authorList>
    </citation>
    <scope>NUCLEOTIDE SEQUENCE [LARGE SCALE GENOMIC DNA]</scope>
    <source>
        <strain evidence="1 2">CBS 175.51</strain>
    </source>
</reference>
<gene>
    <name evidence="1" type="ORF">D9611_013972</name>
</gene>
<dbReference type="OrthoDB" id="3071265at2759"/>
<evidence type="ECO:0000313" key="1">
    <source>
        <dbReference type="EMBL" id="KAF5309582.1"/>
    </source>
</evidence>
<sequence>MFNYLPPSLSSLSIDLPRREELSAHFVNPDDFDGVASSIHIPAPTLDRLTSFKIRCDWNGPQIATLLQHCGKLEHLTVEYFLSEDLGEVQEWTEAPNCLEEHDLPPRIRLPQLRTLSVHAIPAQTASTVLHFLDVPALANLVVSIYEDPSDDEYEEHPAYHFLESLGFCSPLADEAALLQSLTIGEAWESMSFLLTSGQQPQRRPLRRVPYPSFPPILGPL</sequence>
<dbReference type="EMBL" id="JAACJK010000235">
    <property type="protein sequence ID" value="KAF5309582.1"/>
    <property type="molecule type" value="Genomic_DNA"/>
</dbReference>
<keyword evidence="2" id="KW-1185">Reference proteome</keyword>
<proteinExistence type="predicted"/>
<name>A0A8H5ERC0_9AGAR</name>
<evidence type="ECO:0000313" key="2">
    <source>
        <dbReference type="Proteomes" id="UP000541558"/>
    </source>
</evidence>
<accession>A0A8H5ERC0</accession>
<dbReference type="AlphaFoldDB" id="A0A8H5ERC0"/>
<organism evidence="1 2">
    <name type="scientific">Ephemerocybe angulata</name>
    <dbReference type="NCBI Taxonomy" id="980116"/>
    <lineage>
        <taxon>Eukaryota</taxon>
        <taxon>Fungi</taxon>
        <taxon>Dikarya</taxon>
        <taxon>Basidiomycota</taxon>
        <taxon>Agaricomycotina</taxon>
        <taxon>Agaricomycetes</taxon>
        <taxon>Agaricomycetidae</taxon>
        <taxon>Agaricales</taxon>
        <taxon>Agaricineae</taxon>
        <taxon>Psathyrellaceae</taxon>
        <taxon>Ephemerocybe</taxon>
    </lineage>
</organism>
<comment type="caution">
    <text evidence="1">The sequence shown here is derived from an EMBL/GenBank/DDBJ whole genome shotgun (WGS) entry which is preliminary data.</text>
</comment>